<protein>
    <submittedName>
        <fullName evidence="2">Uncharacterized protein</fullName>
    </submittedName>
</protein>
<keyword evidence="1" id="KW-0812">Transmembrane</keyword>
<evidence type="ECO:0000256" key="1">
    <source>
        <dbReference type="SAM" id="Phobius"/>
    </source>
</evidence>
<comment type="caution">
    <text evidence="2">The sequence shown here is derived from an EMBL/GenBank/DDBJ whole genome shotgun (WGS) entry which is preliminary data.</text>
</comment>
<sequence>MCLPIAPLHGRSPCESECPLRPCLTPAVKTCSKQHAIVAWLCSPTEFFSFGPPAAARGTAMQRLIQRSATAGTLLVWTVTAALHGGRSGWGPQGMHFNVGQAARAPGCGVHATAGKPLGGGWGMGSVCKVGVPPGSTTTVMCSKLEAVPSARSLRSAALAAWVAITGVFAVVTENVIFAACK</sequence>
<dbReference type="Proteomes" id="UP001189429">
    <property type="component" value="Unassembled WGS sequence"/>
</dbReference>
<dbReference type="EMBL" id="CAUYUJ010001826">
    <property type="protein sequence ID" value="CAK0797827.1"/>
    <property type="molecule type" value="Genomic_DNA"/>
</dbReference>
<evidence type="ECO:0000313" key="3">
    <source>
        <dbReference type="Proteomes" id="UP001189429"/>
    </source>
</evidence>
<organism evidence="2 3">
    <name type="scientific">Prorocentrum cordatum</name>
    <dbReference type="NCBI Taxonomy" id="2364126"/>
    <lineage>
        <taxon>Eukaryota</taxon>
        <taxon>Sar</taxon>
        <taxon>Alveolata</taxon>
        <taxon>Dinophyceae</taxon>
        <taxon>Prorocentrales</taxon>
        <taxon>Prorocentraceae</taxon>
        <taxon>Prorocentrum</taxon>
    </lineage>
</organism>
<keyword evidence="1" id="KW-0472">Membrane</keyword>
<keyword evidence="3" id="KW-1185">Reference proteome</keyword>
<name>A0ABN9Q041_9DINO</name>
<gene>
    <name evidence="2" type="ORF">PCOR1329_LOCUS6800</name>
</gene>
<accession>A0ABN9Q041</accession>
<evidence type="ECO:0000313" key="2">
    <source>
        <dbReference type="EMBL" id="CAK0797827.1"/>
    </source>
</evidence>
<feature type="non-terminal residue" evidence="2">
    <location>
        <position position="182"/>
    </location>
</feature>
<feature type="transmembrane region" description="Helical" evidence="1">
    <location>
        <begin position="159"/>
        <end position="181"/>
    </location>
</feature>
<reference evidence="2" key="1">
    <citation type="submission" date="2023-10" db="EMBL/GenBank/DDBJ databases">
        <authorList>
            <person name="Chen Y."/>
            <person name="Shah S."/>
            <person name="Dougan E. K."/>
            <person name="Thang M."/>
            <person name="Chan C."/>
        </authorList>
    </citation>
    <scope>NUCLEOTIDE SEQUENCE [LARGE SCALE GENOMIC DNA]</scope>
</reference>
<proteinExistence type="predicted"/>
<keyword evidence="1" id="KW-1133">Transmembrane helix</keyword>